<dbReference type="SUPFAM" id="SSF52540">
    <property type="entry name" value="P-loop containing nucleoside triphosphate hydrolases"/>
    <property type="match status" value="1"/>
</dbReference>
<dbReference type="SUPFAM" id="SSF53062">
    <property type="entry name" value="PTS system fructose IIA component-like"/>
    <property type="match status" value="1"/>
</dbReference>
<dbReference type="Pfam" id="PF00874">
    <property type="entry name" value="PRD"/>
    <property type="match status" value="1"/>
</dbReference>
<dbReference type="InterPro" id="IPR025662">
    <property type="entry name" value="Sigma_54_int_dom_ATP-bd_1"/>
</dbReference>
<keyword evidence="1" id="KW-0808">Transferase</keyword>
<dbReference type="PANTHER" id="PTHR32071">
    <property type="entry name" value="TRANSCRIPTIONAL REGULATORY PROTEIN"/>
    <property type="match status" value="1"/>
</dbReference>
<dbReference type="InterPro" id="IPR004701">
    <property type="entry name" value="PTS_EIIA_man-typ"/>
</dbReference>
<feature type="domain" description="PTS EIIA type-4" evidence="6">
    <location>
        <begin position="562"/>
        <end position="706"/>
    </location>
</feature>
<dbReference type="PANTHER" id="PTHR32071:SF38">
    <property type="entry name" value="PSP OPERON TRANSCRIPTIONAL ACTIVATOR"/>
    <property type="match status" value="1"/>
</dbReference>
<dbReference type="InterPro" id="IPR036662">
    <property type="entry name" value="PTS_EIIA_man-typ_sf"/>
</dbReference>
<evidence type="ECO:0000259" key="6">
    <source>
        <dbReference type="PROSITE" id="PS51096"/>
    </source>
</evidence>
<dbReference type="InterPro" id="IPR036390">
    <property type="entry name" value="WH_DNA-bd_sf"/>
</dbReference>
<keyword evidence="2" id="KW-0547">Nucleotide-binding</keyword>
<organism evidence="8 9">
    <name type="scientific">Sporolactobacillus shoreicorticis</name>
    <dbReference type="NCBI Taxonomy" id="1923877"/>
    <lineage>
        <taxon>Bacteria</taxon>
        <taxon>Bacillati</taxon>
        <taxon>Bacillota</taxon>
        <taxon>Bacilli</taxon>
        <taxon>Bacillales</taxon>
        <taxon>Sporolactobacillaceae</taxon>
        <taxon>Sporolactobacillus</taxon>
    </lineage>
</organism>
<evidence type="ECO:0000256" key="3">
    <source>
        <dbReference type="ARBA" id="ARBA00022840"/>
    </source>
</evidence>
<keyword evidence="4" id="KW-0238">DNA-binding</keyword>
<dbReference type="CDD" id="cd00009">
    <property type="entry name" value="AAA"/>
    <property type="match status" value="1"/>
</dbReference>
<dbReference type="PROSITE" id="PS51372">
    <property type="entry name" value="PRD_2"/>
    <property type="match status" value="1"/>
</dbReference>
<evidence type="ECO:0000256" key="1">
    <source>
        <dbReference type="ARBA" id="ARBA00022679"/>
    </source>
</evidence>
<keyword evidence="3" id="KW-0067">ATP-binding</keyword>
<dbReference type="EMBL" id="JBHUMQ010000015">
    <property type="protein sequence ID" value="MFD2693169.1"/>
    <property type="molecule type" value="Genomic_DNA"/>
</dbReference>
<protein>
    <submittedName>
        <fullName evidence="8">Sigma 54-interacting transcriptional regulator</fullName>
    </submittedName>
</protein>
<name>A0ABW5S1F4_9BACL</name>
<dbReference type="PROSITE" id="PS00675">
    <property type="entry name" value="SIGMA54_INTERACT_1"/>
    <property type="match status" value="1"/>
</dbReference>
<dbReference type="SUPFAM" id="SSF46785">
    <property type="entry name" value="Winged helix' DNA-binding domain"/>
    <property type="match status" value="1"/>
</dbReference>
<proteinExistence type="predicted"/>
<dbReference type="InterPro" id="IPR011608">
    <property type="entry name" value="PRD"/>
</dbReference>
<evidence type="ECO:0000313" key="8">
    <source>
        <dbReference type="EMBL" id="MFD2693169.1"/>
    </source>
</evidence>
<dbReference type="PROSITE" id="PS51096">
    <property type="entry name" value="PTS_EIIA_TYPE_4"/>
    <property type="match status" value="1"/>
</dbReference>
<feature type="domain" description="PRD" evidence="7">
    <location>
        <begin position="818"/>
        <end position="917"/>
    </location>
</feature>
<dbReference type="PROSITE" id="PS50045">
    <property type="entry name" value="SIGMA54_INTERACT_4"/>
    <property type="match status" value="1"/>
</dbReference>
<feature type="domain" description="Sigma-54 factor interaction" evidence="5">
    <location>
        <begin position="105"/>
        <end position="339"/>
    </location>
</feature>
<evidence type="ECO:0000259" key="5">
    <source>
        <dbReference type="PROSITE" id="PS50045"/>
    </source>
</evidence>
<evidence type="ECO:0000259" key="7">
    <source>
        <dbReference type="PROSITE" id="PS51372"/>
    </source>
</evidence>
<dbReference type="Gene3D" id="1.10.1790.10">
    <property type="entry name" value="PRD domain"/>
    <property type="match status" value="1"/>
</dbReference>
<dbReference type="RefSeq" id="WP_253058382.1">
    <property type="nucleotide sequence ID" value="NZ_JAMXWM010000002.1"/>
</dbReference>
<evidence type="ECO:0000313" key="9">
    <source>
        <dbReference type="Proteomes" id="UP001597399"/>
    </source>
</evidence>
<evidence type="ECO:0000256" key="4">
    <source>
        <dbReference type="ARBA" id="ARBA00023125"/>
    </source>
</evidence>
<sequence length="917" mass="105635">MKDQILALLTKETEDCKQLGPNPNLTTEEICKRLPIKRNTVSQYLNELVAERKCIKIKTRPAYFYSTDAMKRHFFMPLKDMYNSFEELLNDNPEEKGGKSFFSNIIGHDLSLKGVIDQIKTSVFYPGSGLPMIFIGETGVGKSMFARLTYKYCIERKLLDQSAPFIELNCSQYFHNPELLTSNLFGYVKGAFTGADHDKVGMLEAADGGVLFLDECHRLDAESQEKFFTFMDKGYFQRMGESKTRHKSRVRIIFATTESLQANFLRTFLRRIPMTVEIPPLSQRSLKEVQYFIYHFFIEEAKKMNRPLHISTWVINRLSNLQYSDNVGELENNVRLICANALSKNPDNELISINGQDIPESLYQQFLTVRDLEKENTQKTVITPTSHVSDFLKADFPQKNILNELMKILINLFQKYAEGEVKEEFFLHQSSMEVGTTMEMLIHRDGVNRQETILKYISGVIQEIAKFLEHNYLIKLNGNTLIVLTHYIYSRNDFTIQIDECYEKIRDELIDFLKRKLVNESKLLKSISDLLEARMDFLLDANDWIILLYFLTNLDITHSRQRMHSVVLAHGFSTASSIADVVNRFLNEKIFDSFDMPFNVPLEKVEEYMDYYIKELDCSNGLVVLVDMGSLMIIFDKLKDKINGPLLVANNVSTQSVLLTGEMIKKNRPIEEIDSRLKNDIPIQHKLGFPKKNKEPMIITSCSSGVGAARKLREFLLGSLPSEISYRIEAVDLHTLSTYKTNFPLLKQYQITGIIGTSDPKIDGIPYIALEELVSSRGMERIKALFPTVSDPRLLKIINDNFVRNLSVERLLPAITILDVKKMIGYVDEMINSLERNGNFQMSNSRKSILYIHTSSLVERLIRHIPQPEALPFKKKGKKYEEQIKLIQTALLPLENAYNVTVGERELDYLQNIIFDQ</sequence>
<dbReference type="Proteomes" id="UP001597399">
    <property type="component" value="Unassembled WGS sequence"/>
</dbReference>
<dbReference type="InterPro" id="IPR036634">
    <property type="entry name" value="PRD_sf"/>
</dbReference>
<dbReference type="Gene3D" id="3.40.50.510">
    <property type="entry name" value="Phosphotransferase system, mannose-type IIA component"/>
    <property type="match status" value="1"/>
</dbReference>
<dbReference type="Pfam" id="PF00158">
    <property type="entry name" value="Sigma54_activat"/>
    <property type="match status" value="1"/>
</dbReference>
<gene>
    <name evidence="8" type="ORF">ACFSUE_05935</name>
</gene>
<dbReference type="InterPro" id="IPR027417">
    <property type="entry name" value="P-loop_NTPase"/>
</dbReference>
<dbReference type="SUPFAM" id="SSF63520">
    <property type="entry name" value="PTS-regulatory domain, PRD"/>
    <property type="match status" value="1"/>
</dbReference>
<dbReference type="InterPro" id="IPR002078">
    <property type="entry name" value="Sigma_54_int"/>
</dbReference>
<reference evidence="9" key="1">
    <citation type="journal article" date="2019" name="Int. J. Syst. Evol. Microbiol.">
        <title>The Global Catalogue of Microorganisms (GCM) 10K type strain sequencing project: providing services to taxonomists for standard genome sequencing and annotation.</title>
        <authorList>
            <consortium name="The Broad Institute Genomics Platform"/>
            <consortium name="The Broad Institute Genome Sequencing Center for Infectious Disease"/>
            <person name="Wu L."/>
            <person name="Ma J."/>
        </authorList>
    </citation>
    <scope>NUCLEOTIDE SEQUENCE [LARGE SCALE GENOMIC DNA]</scope>
    <source>
        <strain evidence="9">TISTR 2466</strain>
    </source>
</reference>
<dbReference type="InterPro" id="IPR003593">
    <property type="entry name" value="AAA+_ATPase"/>
</dbReference>
<comment type="caution">
    <text evidence="8">The sequence shown here is derived from an EMBL/GenBank/DDBJ whole genome shotgun (WGS) entry which is preliminary data.</text>
</comment>
<dbReference type="Gene3D" id="3.40.50.300">
    <property type="entry name" value="P-loop containing nucleotide triphosphate hydrolases"/>
    <property type="match status" value="1"/>
</dbReference>
<keyword evidence="9" id="KW-1185">Reference proteome</keyword>
<accession>A0ABW5S1F4</accession>
<evidence type="ECO:0000256" key="2">
    <source>
        <dbReference type="ARBA" id="ARBA00022741"/>
    </source>
</evidence>
<dbReference type="SMART" id="SM00382">
    <property type="entry name" value="AAA"/>
    <property type="match status" value="1"/>
</dbReference>